<accession>X1JUI7</accession>
<name>X1JUI7_9ZZZZ</name>
<evidence type="ECO:0000313" key="1">
    <source>
        <dbReference type="EMBL" id="GAH81934.1"/>
    </source>
</evidence>
<feature type="non-terminal residue" evidence="1">
    <location>
        <position position="229"/>
    </location>
</feature>
<gene>
    <name evidence="1" type="ORF">S03H2_63074</name>
</gene>
<sequence>LEYLRHFAPIGGEVGLVEKINRKIEEYNSATGEEQFYLAMTHGFLPTGSVYVPDPEDPGKFSYFPPQVISAIKKASPELHETLITEGYKAYETELIRLSREYEAYQEALDKLKPFEVRAFTKPALEYGAKEFERWVGKPVPPEEYEGLFTSYDLVAAIKAGNLEEVEKLFPPEAVKAAQDLIEVEERAVALEVARGAPDTYWYQGRKITEAQRNDIIESWKNERDRLDK</sequence>
<reference evidence="1" key="1">
    <citation type="journal article" date="2014" name="Front. Microbiol.">
        <title>High frequency of phylogenetically diverse reductive dehalogenase-homologous genes in deep subseafloor sedimentary metagenomes.</title>
        <authorList>
            <person name="Kawai M."/>
            <person name="Futagami T."/>
            <person name="Toyoda A."/>
            <person name="Takaki Y."/>
            <person name="Nishi S."/>
            <person name="Hori S."/>
            <person name="Arai W."/>
            <person name="Tsubouchi T."/>
            <person name="Morono Y."/>
            <person name="Uchiyama I."/>
            <person name="Ito T."/>
            <person name="Fujiyama A."/>
            <person name="Inagaki F."/>
            <person name="Takami H."/>
        </authorList>
    </citation>
    <scope>NUCLEOTIDE SEQUENCE</scope>
    <source>
        <strain evidence="1">Expedition CK06-06</strain>
    </source>
</reference>
<organism evidence="1">
    <name type="scientific">marine sediment metagenome</name>
    <dbReference type="NCBI Taxonomy" id="412755"/>
    <lineage>
        <taxon>unclassified sequences</taxon>
        <taxon>metagenomes</taxon>
        <taxon>ecological metagenomes</taxon>
    </lineage>
</organism>
<proteinExistence type="predicted"/>
<dbReference type="EMBL" id="BARU01040834">
    <property type="protein sequence ID" value="GAH81934.1"/>
    <property type="molecule type" value="Genomic_DNA"/>
</dbReference>
<comment type="caution">
    <text evidence="1">The sequence shown here is derived from an EMBL/GenBank/DDBJ whole genome shotgun (WGS) entry which is preliminary data.</text>
</comment>
<dbReference type="AlphaFoldDB" id="X1JUI7"/>
<protein>
    <submittedName>
        <fullName evidence="1">Uncharacterized protein</fullName>
    </submittedName>
</protein>
<feature type="non-terminal residue" evidence="1">
    <location>
        <position position="1"/>
    </location>
</feature>